<organism evidence="1 2">
    <name type="scientific">Methanolapillus millepedarum</name>
    <dbReference type="NCBI Taxonomy" id="3028296"/>
    <lineage>
        <taxon>Archaea</taxon>
        <taxon>Methanobacteriati</taxon>
        <taxon>Methanobacteriota</taxon>
        <taxon>Stenosarchaea group</taxon>
        <taxon>Methanomicrobia</taxon>
        <taxon>Methanosarcinales</taxon>
        <taxon>Methanosarcinaceae</taxon>
        <taxon>Methanolapillus</taxon>
    </lineage>
</organism>
<dbReference type="GeneID" id="89230841"/>
<gene>
    <name evidence="1" type="ORF">MsAc7_17460</name>
</gene>
<dbReference type="Proteomes" id="UP001303587">
    <property type="component" value="Chromosome"/>
</dbReference>
<dbReference type="RefSeq" id="WP_338102504.1">
    <property type="nucleotide sequence ID" value="NZ_CP131060.1"/>
</dbReference>
<evidence type="ECO:0000313" key="2">
    <source>
        <dbReference type="Proteomes" id="UP001303587"/>
    </source>
</evidence>
<protein>
    <submittedName>
        <fullName evidence="1">Uncharacterized protein</fullName>
    </submittedName>
</protein>
<proteinExistence type="predicted"/>
<dbReference type="AlphaFoldDB" id="A0AA96V4Q4"/>
<evidence type="ECO:0000313" key="1">
    <source>
        <dbReference type="EMBL" id="WNY26173.1"/>
    </source>
</evidence>
<name>A0AA96V4Q4_9EURY</name>
<sequence>MDFIITHKCGHVVEHEIFIKTTKRRVAERATLRNQNCQKCQETMTDSIENMIYVNYMIGDIEDACDKHGIKRYSGKRKLDRHTLEKNLIEHLKKYGTPSDFGCVNYD</sequence>
<reference evidence="1 2" key="1">
    <citation type="submission" date="2023-07" db="EMBL/GenBank/DDBJ databases">
        <title>Closed genoem sequence of Methanosarcinaceae archaeon Ac7.</title>
        <authorList>
            <person name="Poehlein A."/>
            <person name="Protasov E."/>
            <person name="Platt K."/>
            <person name="Reeh H."/>
            <person name="Daniel R."/>
            <person name="Brune A."/>
        </authorList>
    </citation>
    <scope>NUCLEOTIDE SEQUENCE [LARGE SCALE GENOMIC DNA]</scope>
    <source>
        <strain evidence="1 2">Ac7</strain>
    </source>
</reference>
<accession>A0AA96V4Q4</accession>
<dbReference type="EMBL" id="CP131060">
    <property type="protein sequence ID" value="WNY26173.1"/>
    <property type="molecule type" value="Genomic_DNA"/>
</dbReference>
<keyword evidence="2" id="KW-1185">Reference proteome</keyword>